<feature type="region of interest" description="Disordered" evidence="1">
    <location>
        <begin position="1492"/>
        <end position="1575"/>
    </location>
</feature>
<dbReference type="Proteomes" id="UP000638263">
    <property type="component" value="Unassembled WGS sequence"/>
</dbReference>
<feature type="compositionally biased region" description="Polar residues" evidence="1">
    <location>
        <begin position="1515"/>
        <end position="1525"/>
    </location>
</feature>
<comment type="caution">
    <text evidence="3">The sequence shown here is derived from an EMBL/GenBank/DDBJ whole genome shotgun (WGS) entry which is preliminary data.</text>
</comment>
<sequence>MPDFGRSVEIVMSLAKLGTGDGFRYYLRNIATNDIDDRGPTQNLSGYYSERGEAPGRWLGSGLDEVGIAEGEPVTEAQMRAVFGHGFHPNAEAMIAAEIDALMADGSSYQVAKSSAIRKARLGPRFSVHSEADYSYRAECTRAYAAYNTERGRVDYAPIPAGERDRIATEVAVGMFGEETGRAPLNERELSGWVARASQPARKTVAGFDLTFTPVKSISAVWALASQQDAAEIEAAHHAAIADTLAFIERDVLRTRVGRHSVRQVEVAGLMATAFDHRSSRAGDPLLHTHVVVSNLVKRGDGQWGCIDGRAMYKWKVTASELYNSRLEHHLELRLGMRFTERTARRGKRAVREVEGVDLRLTEAWSKRSAAIDAELTRRTAQFLADHGREPTPEILYDLAQEATLKTRGHKPDARTRAEERQEWRRDAEQILGGPATISQLLAEALHRPAPPRDPVDPGTVATQVVAVVAETRATWGINHIRAETERQLRGRVDPHDWATTTDAVLAAALAPPLSIPRGTHDPGTAPGVLARSDGTSVYATTKAQLYTSPEIVAAEQRLIAASLQTGGRTLPASAVDTALVEFAANHDGAELNPEQQAMVRELAGSGARLQVAIAPAGTGKTTAVATLARAWTGDGATVVGLAPTGSAAANLQNELGHHCATVDMLLTLTRTDRPESDLPEWVRVIGPDTLVVLDEAAKTPTLALDSAVSWLLERGASIRAVGDDRQLASVAAGGVIRDIVHHAGASTLTRVVRFADPGEQAASLALREGDPAAIAYYADHNRIHVGALGDAVTSAWRGWRADTVQGRDSILLAPTRDLVSQLNALARTERLTRTGEPAGPEVQLGDGLAASAGDIITTRRNHYGLWFSRTDHVRNGYRWQVRTVHDDGRITAAHLGSGKLVTLPADYVAEHVDLGYATTIDTAQGLTVDTCHGVLTGQESRAQLYVLATRARAGSHLYLATADTGDDLGNTHTWRNLHPPTALDMLTEILAREGTQTSATTTEREANDPHRQLAHEVDAYLDALGVTAEAILGETHRAEITEAAERLVPGITDEEAWPVLRQTLNLIALEGADPVAALDQAVRARELGTADDKAAVLDWRIGYRTGAGPLAWLPAVPDRLRDDPTYGEHLRGRETQIRDMAARITHEVEAWTRETAPVWATRLHGIDPELTGELAVWRAAHAIPDPDRRPTGPRCYPVDERTAQDRLDRAVAERIGALDAHTRRWSTLARGVDERITGDPYFPDLAEQLSHAEAAGHDVDTAAREAAAERPLPYEQPAAALHWRLTEPLGEAGDPERIRDFLREDPVRRLDDRQLQQAAAWRRSQLNDPAEVNIGARSQLLDAQERMQKLTDRYNHSKTVFEPLREAIRAENARAKAERDYWTAQRVYLDAERTHNTTSRWHWIEREQLAAKLRTAETERDQAKTELAAATARVDAAAQKAGGYPSGWTHDLAQAETAIENYTDDLEAVQDTIAYHEKEIARLDQRNTHISEQLDTLETEQQRRTDLPGPMRTAEQQARQQITDPTDRQDKQWGYDFRPPETPAQVKRRERSHYRDFHQPGMSRGPSRGGGLGM</sequence>
<dbReference type="Gene3D" id="3.40.50.300">
    <property type="entry name" value="P-loop containing nucleotide triphosphate hydrolases"/>
    <property type="match status" value="2"/>
</dbReference>
<dbReference type="NCBIfam" id="NF041492">
    <property type="entry name" value="MobF"/>
    <property type="match status" value="1"/>
</dbReference>
<reference evidence="3" key="1">
    <citation type="journal article" date="2014" name="Int. J. Syst. Evol. Microbiol.">
        <title>Complete genome sequence of Corynebacterium casei LMG S-19264T (=DSM 44701T), isolated from a smear-ripened cheese.</title>
        <authorList>
            <consortium name="US DOE Joint Genome Institute (JGI-PGF)"/>
            <person name="Walter F."/>
            <person name="Albersmeier A."/>
            <person name="Kalinowski J."/>
            <person name="Ruckert C."/>
        </authorList>
    </citation>
    <scope>NUCLEOTIDE SEQUENCE</scope>
    <source>
        <strain evidence="3">CGMCC 4.3508</strain>
    </source>
</reference>
<dbReference type="CDD" id="cd18809">
    <property type="entry name" value="SF1_C_RecD"/>
    <property type="match status" value="1"/>
</dbReference>
<proteinExistence type="predicted"/>
<protein>
    <recommendedName>
        <fullName evidence="2">TrwC relaxase domain-containing protein</fullName>
    </recommendedName>
</protein>
<name>A0A917RYC9_9NOCA</name>
<accession>A0A917RYC9</accession>
<evidence type="ECO:0000313" key="4">
    <source>
        <dbReference type="Proteomes" id="UP000638263"/>
    </source>
</evidence>
<dbReference type="Pfam" id="PF13604">
    <property type="entry name" value="AAA_30"/>
    <property type="match status" value="1"/>
</dbReference>
<gene>
    <name evidence="3" type="ORF">GCM10011588_68410</name>
</gene>
<dbReference type="EMBL" id="BMMH01000035">
    <property type="protein sequence ID" value="GGL43982.1"/>
    <property type="molecule type" value="Genomic_DNA"/>
</dbReference>
<dbReference type="SUPFAM" id="SSF55464">
    <property type="entry name" value="Origin of replication-binding domain, RBD-like"/>
    <property type="match status" value="1"/>
</dbReference>
<dbReference type="Pfam" id="PF08751">
    <property type="entry name" value="TrwC"/>
    <property type="match status" value="1"/>
</dbReference>
<feature type="domain" description="TrwC relaxase" evidence="2">
    <location>
        <begin position="20"/>
        <end position="430"/>
    </location>
</feature>
<dbReference type="InterPro" id="IPR014862">
    <property type="entry name" value="TrwC"/>
</dbReference>
<evidence type="ECO:0000259" key="2">
    <source>
        <dbReference type="Pfam" id="PF08751"/>
    </source>
</evidence>
<reference evidence="3" key="2">
    <citation type="submission" date="2020-09" db="EMBL/GenBank/DDBJ databases">
        <authorList>
            <person name="Sun Q."/>
            <person name="Zhou Y."/>
        </authorList>
    </citation>
    <scope>NUCLEOTIDE SEQUENCE</scope>
    <source>
        <strain evidence="3">CGMCC 4.3508</strain>
    </source>
</reference>
<dbReference type="InterPro" id="IPR027417">
    <property type="entry name" value="P-loop_NTPase"/>
</dbReference>
<dbReference type="SUPFAM" id="SSF52540">
    <property type="entry name" value="P-loop containing nucleoside triphosphate hydrolases"/>
    <property type="match status" value="2"/>
</dbReference>
<evidence type="ECO:0000313" key="3">
    <source>
        <dbReference type="EMBL" id="GGL43982.1"/>
    </source>
</evidence>
<dbReference type="Gene3D" id="2.30.30.940">
    <property type="match status" value="1"/>
</dbReference>
<organism evidence="3 4">
    <name type="scientific">Nocardia jinanensis</name>
    <dbReference type="NCBI Taxonomy" id="382504"/>
    <lineage>
        <taxon>Bacteria</taxon>
        <taxon>Bacillati</taxon>
        <taxon>Actinomycetota</taxon>
        <taxon>Actinomycetes</taxon>
        <taxon>Mycobacteriales</taxon>
        <taxon>Nocardiaceae</taxon>
        <taxon>Nocardia</taxon>
    </lineage>
</organism>
<keyword evidence="4" id="KW-1185">Reference proteome</keyword>
<evidence type="ECO:0000256" key="1">
    <source>
        <dbReference type="SAM" id="MobiDB-lite"/>
    </source>
</evidence>